<name>A0ABT3FJK5_9BACT</name>
<organism evidence="1 2">
    <name type="scientific">Luteolibacter flavescens</name>
    <dbReference type="NCBI Taxonomy" id="1859460"/>
    <lineage>
        <taxon>Bacteria</taxon>
        <taxon>Pseudomonadati</taxon>
        <taxon>Verrucomicrobiota</taxon>
        <taxon>Verrucomicrobiia</taxon>
        <taxon>Verrucomicrobiales</taxon>
        <taxon>Verrucomicrobiaceae</taxon>
        <taxon>Luteolibacter</taxon>
    </lineage>
</organism>
<protein>
    <recommendedName>
        <fullName evidence="3">PspA/IM30 family protein</fullName>
    </recommendedName>
</protein>
<gene>
    <name evidence="1" type="ORF">OKA04_03345</name>
</gene>
<evidence type="ECO:0008006" key="3">
    <source>
        <dbReference type="Google" id="ProtNLM"/>
    </source>
</evidence>
<dbReference type="Proteomes" id="UP001207930">
    <property type="component" value="Unassembled WGS sequence"/>
</dbReference>
<keyword evidence="2" id="KW-1185">Reference proteome</keyword>
<reference evidence="1 2" key="1">
    <citation type="submission" date="2022-10" db="EMBL/GenBank/DDBJ databases">
        <title>Luteolibacter flavescens strain MCCC 1K03193, whole genome shotgun sequencing project.</title>
        <authorList>
            <person name="Zhao G."/>
            <person name="Shen L."/>
        </authorList>
    </citation>
    <scope>NUCLEOTIDE SEQUENCE [LARGE SCALE GENOMIC DNA]</scope>
    <source>
        <strain evidence="1 2">MCCC 1K03193</strain>
    </source>
</reference>
<dbReference type="RefSeq" id="WP_264499707.1">
    <property type="nucleotide sequence ID" value="NZ_JAPDDS010000001.1"/>
</dbReference>
<sequence length="287" mass="32872">MTTTRYIFARIAQAFGVNRRQRRMSEAASEMHLLREAEQVLGQSVWERVEEVEELGVEYWNLRKLIKERNEIGTKLAECEAFLADAHDQRSSLLNAKSDSQLELEEKRASLLTELETLAKDRDLVIQQAREIRRVYDGLKMKLEVTQHDGVTSATEKTKSRMLELKSQFTQLKHDRDRIAASIADGDAMVDTIDAELSEERQKHRAEASVAFQQIGQANRDISSFKAQQGLIDTQMRQLYSEIGRHVSRNAFINDQCRSAAKGHIQMIDVMRALRKSVAMNHRLAGM</sequence>
<dbReference type="EMBL" id="JAPDDS010000001">
    <property type="protein sequence ID" value="MCW1883748.1"/>
    <property type="molecule type" value="Genomic_DNA"/>
</dbReference>
<evidence type="ECO:0000313" key="2">
    <source>
        <dbReference type="Proteomes" id="UP001207930"/>
    </source>
</evidence>
<accession>A0ABT3FJK5</accession>
<evidence type="ECO:0000313" key="1">
    <source>
        <dbReference type="EMBL" id="MCW1883748.1"/>
    </source>
</evidence>
<comment type="caution">
    <text evidence="1">The sequence shown here is derived from an EMBL/GenBank/DDBJ whole genome shotgun (WGS) entry which is preliminary data.</text>
</comment>
<proteinExistence type="predicted"/>